<evidence type="ECO:0000256" key="4">
    <source>
        <dbReference type="ARBA" id="ARBA00022723"/>
    </source>
</evidence>
<evidence type="ECO:0000256" key="6">
    <source>
        <dbReference type="ARBA" id="ARBA00022842"/>
    </source>
</evidence>
<evidence type="ECO:0000259" key="7">
    <source>
        <dbReference type="Pfam" id="PF03372"/>
    </source>
</evidence>
<dbReference type="Gene3D" id="3.60.10.10">
    <property type="entry name" value="Endonuclease/exonuclease/phosphatase"/>
    <property type="match status" value="1"/>
</dbReference>
<feature type="domain" description="Endonuclease/exonuclease/phosphatase" evidence="7">
    <location>
        <begin position="4"/>
        <end position="248"/>
    </location>
</feature>
<dbReference type="PROSITE" id="PS00726">
    <property type="entry name" value="AP_NUCLEASE_F1_1"/>
    <property type="match status" value="1"/>
</dbReference>
<dbReference type="InterPro" id="IPR037493">
    <property type="entry name" value="ExoIII-like"/>
</dbReference>
<dbReference type="InterPro" id="IPR005135">
    <property type="entry name" value="Endo/exonuclease/phosphatase"/>
</dbReference>
<keyword evidence="9" id="KW-1185">Reference proteome</keyword>
<dbReference type="PROSITE" id="PS51435">
    <property type="entry name" value="AP_NUCLEASE_F1_4"/>
    <property type="match status" value="1"/>
</dbReference>
<dbReference type="PROSITE" id="PS00728">
    <property type="entry name" value="AP_NUCLEASE_F1_3"/>
    <property type="match status" value="1"/>
</dbReference>
<gene>
    <name evidence="8" type="primary">xth</name>
    <name evidence="8" type="ORF">GXW71_25600</name>
</gene>
<comment type="cofactor">
    <cofactor evidence="2">
        <name>Mg(2+)</name>
        <dbReference type="ChEBI" id="CHEBI:18420"/>
    </cofactor>
</comment>
<comment type="cofactor">
    <cofactor evidence="1">
        <name>Mn(2+)</name>
        <dbReference type="ChEBI" id="CHEBI:29035"/>
    </cofactor>
</comment>
<dbReference type="Proteomes" id="UP001196870">
    <property type="component" value="Unassembled WGS sequence"/>
</dbReference>
<evidence type="ECO:0000256" key="2">
    <source>
        <dbReference type="ARBA" id="ARBA00001946"/>
    </source>
</evidence>
<protein>
    <submittedName>
        <fullName evidence="8">Exodeoxyribonuclease III</fullName>
        <ecNumber evidence="8">3.1.11.2</ecNumber>
    </submittedName>
</protein>
<proteinExistence type="inferred from homology"/>
<evidence type="ECO:0000256" key="5">
    <source>
        <dbReference type="ARBA" id="ARBA00022801"/>
    </source>
</evidence>
<comment type="similarity">
    <text evidence="3">Belongs to the DNA repair enzymes AP/ExoA family.</text>
</comment>
<dbReference type="NCBIfam" id="TIGR00633">
    <property type="entry name" value="xth"/>
    <property type="match status" value="1"/>
</dbReference>
<dbReference type="InterPro" id="IPR020847">
    <property type="entry name" value="AP_endonuclease_F1_BS"/>
</dbReference>
<accession>A0ABS5F5F7</accession>
<dbReference type="PANTHER" id="PTHR43250:SF1">
    <property type="entry name" value="EXODEOXYRIBONUCLEASE III"/>
    <property type="match status" value="1"/>
</dbReference>
<dbReference type="Pfam" id="PF03372">
    <property type="entry name" value="Exo_endo_phos"/>
    <property type="match status" value="1"/>
</dbReference>
<sequence>MKLATFNVNGINGRLPVLLRWLAEASPDVVCLQELKAPQEKFPQAALREAGYGAIWHGQKSWNGVAILARGQVPLETRRGLPGDPDDSHSRYIEAVIDGVLIGCLYLPNGNPAPGPKFDHKLRWFARLAAYAAELLALEVPVALVGDYNVMPTELDVYKPERWRDDALFRPEVREAFRALVAQGWTDALRALHPEERIYTFWDYFRNAFGRNAGLRIDHLLLSPALAERLAAADVDRAVRGWEKASDHAPTWIDLADVAPRRRPRARSAARAATR</sequence>
<dbReference type="NCBIfam" id="TIGR00195">
    <property type="entry name" value="exoDNase_III"/>
    <property type="match status" value="1"/>
</dbReference>
<dbReference type="CDD" id="cd09086">
    <property type="entry name" value="ExoIII-like_AP-endo"/>
    <property type="match status" value="1"/>
</dbReference>
<evidence type="ECO:0000313" key="9">
    <source>
        <dbReference type="Proteomes" id="UP001196870"/>
    </source>
</evidence>
<name>A0ABS5F5F7_9PROT</name>
<keyword evidence="4" id="KW-0479">Metal-binding</keyword>
<dbReference type="InterPro" id="IPR004808">
    <property type="entry name" value="AP_endonuc_1"/>
</dbReference>
<dbReference type="EMBL" id="JAAGBB010000040">
    <property type="protein sequence ID" value="MBR0667757.1"/>
    <property type="molecule type" value="Genomic_DNA"/>
</dbReference>
<dbReference type="SUPFAM" id="SSF56219">
    <property type="entry name" value="DNase I-like"/>
    <property type="match status" value="1"/>
</dbReference>
<evidence type="ECO:0000313" key="8">
    <source>
        <dbReference type="EMBL" id="MBR0667757.1"/>
    </source>
</evidence>
<organism evidence="8 9">
    <name type="scientific">Plastoroseomonas hellenica</name>
    <dbReference type="NCBI Taxonomy" id="2687306"/>
    <lineage>
        <taxon>Bacteria</taxon>
        <taxon>Pseudomonadati</taxon>
        <taxon>Pseudomonadota</taxon>
        <taxon>Alphaproteobacteria</taxon>
        <taxon>Acetobacterales</taxon>
        <taxon>Acetobacteraceae</taxon>
        <taxon>Plastoroseomonas</taxon>
    </lineage>
</organism>
<dbReference type="PANTHER" id="PTHR43250">
    <property type="entry name" value="EXODEOXYRIBONUCLEASE III"/>
    <property type="match status" value="1"/>
</dbReference>
<keyword evidence="6" id="KW-0460">Magnesium</keyword>
<keyword evidence="5 8" id="KW-0378">Hydrolase</keyword>
<reference evidence="9" key="1">
    <citation type="journal article" date="2021" name="Syst. Appl. Microbiol.">
        <title>Roseomonas hellenica sp. nov., isolated from roots of wild-growing Alkanna tinctoria.</title>
        <authorList>
            <person name="Rat A."/>
            <person name="Naranjo H.D."/>
            <person name="Lebbe L."/>
            <person name="Cnockaert M."/>
            <person name="Krigas N."/>
            <person name="Grigoriadou K."/>
            <person name="Maloupa E."/>
            <person name="Willems A."/>
        </authorList>
    </citation>
    <scope>NUCLEOTIDE SEQUENCE [LARGE SCALE GENOMIC DNA]</scope>
    <source>
        <strain evidence="9">LMG 31523</strain>
    </source>
</reference>
<evidence type="ECO:0000256" key="1">
    <source>
        <dbReference type="ARBA" id="ARBA00001936"/>
    </source>
</evidence>
<dbReference type="InterPro" id="IPR020848">
    <property type="entry name" value="AP_endonuclease_F1_CS"/>
</dbReference>
<evidence type="ECO:0000256" key="3">
    <source>
        <dbReference type="ARBA" id="ARBA00007092"/>
    </source>
</evidence>
<dbReference type="InterPro" id="IPR036691">
    <property type="entry name" value="Endo/exonu/phosph_ase_sf"/>
</dbReference>
<dbReference type="RefSeq" id="WP_211855534.1">
    <property type="nucleotide sequence ID" value="NZ_JAAGBB010000040.1"/>
</dbReference>
<dbReference type="GO" id="GO:0008311">
    <property type="term" value="F:double-stranded DNA 3'-5' DNA exonuclease activity"/>
    <property type="evidence" value="ECO:0007669"/>
    <property type="project" value="UniProtKB-EC"/>
</dbReference>
<dbReference type="EC" id="3.1.11.2" evidence="8"/>
<comment type="caution">
    <text evidence="8">The sequence shown here is derived from an EMBL/GenBank/DDBJ whole genome shotgun (WGS) entry which is preliminary data.</text>
</comment>